<dbReference type="InterPro" id="IPR047700">
    <property type="entry name" value="NrtS-like"/>
</dbReference>
<keyword evidence="1" id="KW-0812">Transmembrane</keyword>
<evidence type="ECO:0000256" key="1">
    <source>
        <dbReference type="SAM" id="Phobius"/>
    </source>
</evidence>
<organism evidence="2 3">
    <name type="scientific">Psychrosphaera algicola</name>
    <dbReference type="NCBI Taxonomy" id="3023714"/>
    <lineage>
        <taxon>Bacteria</taxon>
        <taxon>Pseudomonadati</taxon>
        <taxon>Pseudomonadota</taxon>
        <taxon>Gammaproteobacteria</taxon>
        <taxon>Alteromonadales</taxon>
        <taxon>Pseudoalteromonadaceae</taxon>
        <taxon>Psychrosphaera</taxon>
    </lineage>
</organism>
<keyword evidence="3" id="KW-1185">Reference proteome</keyword>
<sequence length="64" mass="7027">MAYSALKVSILVGTLLALINHGGALLEMNMSADRIIQILLTYLVPYCVSTFSAVKAIQQYEKTH</sequence>
<dbReference type="EMBL" id="JAQOMS010000002">
    <property type="protein sequence ID" value="MDC2891249.1"/>
    <property type="molecule type" value="Genomic_DNA"/>
</dbReference>
<evidence type="ECO:0000313" key="2">
    <source>
        <dbReference type="EMBL" id="MDC2891249.1"/>
    </source>
</evidence>
<name>A0ABT5FJ80_9GAMM</name>
<keyword evidence="1" id="KW-0472">Membrane</keyword>
<keyword evidence="1" id="KW-1133">Transmembrane helix</keyword>
<evidence type="ECO:0000313" key="3">
    <source>
        <dbReference type="Proteomes" id="UP001528411"/>
    </source>
</evidence>
<gene>
    <name evidence="2" type="primary">nrtS</name>
    <name evidence="2" type="ORF">PN838_24005</name>
</gene>
<dbReference type="NCBIfam" id="NF038050">
    <property type="entry name" value="NrtS"/>
    <property type="match status" value="1"/>
</dbReference>
<dbReference type="RefSeq" id="WP_272182270.1">
    <property type="nucleotide sequence ID" value="NZ_JAQOMS010000002.1"/>
</dbReference>
<feature type="transmembrane region" description="Helical" evidence="1">
    <location>
        <begin position="34"/>
        <end position="54"/>
    </location>
</feature>
<accession>A0ABT5FJ80</accession>
<comment type="caution">
    <text evidence="2">The sequence shown here is derived from an EMBL/GenBank/DDBJ whole genome shotgun (WGS) entry which is preliminary data.</text>
</comment>
<protein>
    <submittedName>
        <fullName evidence="2">Nitrate/nitrite transporter NrtS</fullName>
    </submittedName>
</protein>
<proteinExistence type="predicted"/>
<reference evidence="2 3" key="1">
    <citation type="submission" date="2023-01" db="EMBL/GenBank/DDBJ databases">
        <title>Psychrosphaera sp. nov., isolated from marine algae.</title>
        <authorList>
            <person name="Bayburt H."/>
            <person name="Choi B.J."/>
            <person name="Kim J.M."/>
            <person name="Choi D.G."/>
            <person name="Jeon C.O."/>
        </authorList>
    </citation>
    <scope>NUCLEOTIDE SEQUENCE [LARGE SCALE GENOMIC DNA]</scope>
    <source>
        <strain evidence="2 3">G1-22</strain>
    </source>
</reference>
<dbReference type="Proteomes" id="UP001528411">
    <property type="component" value="Unassembled WGS sequence"/>
</dbReference>